<keyword evidence="1" id="KW-0472">Membrane</keyword>
<gene>
    <name evidence="2" type="ORF">clas75</name>
</gene>
<feature type="transmembrane region" description="Helical" evidence="1">
    <location>
        <begin position="6"/>
        <end position="31"/>
    </location>
</feature>
<dbReference type="Pfam" id="PF04798">
    <property type="entry name" value="Baculo_19"/>
    <property type="match status" value="1"/>
</dbReference>
<proteinExistence type="predicted"/>
<evidence type="ECO:0000256" key="1">
    <source>
        <dbReference type="SAM" id="Phobius"/>
    </source>
</evidence>
<dbReference type="Proteomes" id="UP000232791">
    <property type="component" value="Segment"/>
</dbReference>
<keyword evidence="1" id="KW-0812">Transmembrane</keyword>
<evidence type="ECO:0000313" key="2">
    <source>
        <dbReference type="EMBL" id="AKS25418.1"/>
    </source>
</evidence>
<dbReference type="EMBL" id="KR091910">
    <property type="protein sequence ID" value="AKS25418.1"/>
    <property type="molecule type" value="Genomic_DNA"/>
</dbReference>
<sequence>MSFIDIFTVVIIGVSLFFILLSTTVNPLIYVGQRILDASRVNVYPFIRVMERDGDRLFVIEPEQIIMYNTAGVLYYYFEGGASRRLCPNNEFAIVRFTTSDINLLNETGTYNVSCANTSSLNLYEHFTNDSFKWDIPILTDPHSIIDIINNLITEGYCLIK</sequence>
<protein>
    <submittedName>
        <fullName evidence="2">Pif-4</fullName>
    </submittedName>
</protein>
<dbReference type="InterPro" id="IPR006883">
    <property type="entry name" value="AcMNPV_PIF-4"/>
</dbReference>
<keyword evidence="3" id="KW-1185">Reference proteome</keyword>
<organism evidence="2 3">
    <name type="scientific">Clostera anastomosis granulovirus B</name>
    <dbReference type="NCBI Taxonomy" id="1986290"/>
    <lineage>
        <taxon>Viruses</taxon>
        <taxon>Viruses incertae sedis</taxon>
        <taxon>Naldaviricetes</taxon>
        <taxon>Lefavirales</taxon>
        <taxon>Baculoviridae</taxon>
        <taxon>Betabaculovirus</taxon>
        <taxon>Betabaculovirus alterclanastomosis</taxon>
    </lineage>
</organism>
<keyword evidence="1" id="KW-1133">Transmembrane helix</keyword>
<evidence type="ECO:0000313" key="3">
    <source>
        <dbReference type="Proteomes" id="UP000232791"/>
    </source>
</evidence>
<reference evidence="2 3" key="1">
    <citation type="journal article" date="2015" name="PLoS ONE">
        <title>The Complete Genome of a New Betabaculovirus from Clostera anastomosis.</title>
        <authorList>
            <person name="Yin F."/>
            <person name="Zhu Z."/>
            <person name="Liu X."/>
            <person name="Hou D."/>
            <person name="Wang J."/>
            <person name="Zhang L."/>
            <person name="Wang M."/>
            <person name="Kou Z."/>
            <person name="Wang H."/>
            <person name="Deng F."/>
            <person name="Hu Z."/>
        </authorList>
    </citation>
    <scope>NUCLEOTIDE SEQUENCE [LARGE SCALE GENOMIC DNA]</scope>
    <source>
        <strain evidence="2 3">ClasGV-B</strain>
    </source>
</reference>
<accession>A0A0K0WSM0</accession>
<dbReference type="OrthoDB" id="16714at10239"/>
<name>A0A0K0WSM0_9BBAC</name>